<dbReference type="Pfam" id="PF23888">
    <property type="entry name" value="DUF7240"/>
    <property type="match status" value="1"/>
</dbReference>
<name>A0A076YLK6_9CAUD</name>
<dbReference type="InterPro" id="IPR055664">
    <property type="entry name" value="DUF7240"/>
</dbReference>
<proteinExistence type="predicted"/>
<dbReference type="Proteomes" id="UP000230449">
    <property type="component" value="Segment"/>
</dbReference>
<evidence type="ECO:0000313" key="1">
    <source>
        <dbReference type="EMBL" id="AIK68815.1"/>
    </source>
</evidence>
<dbReference type="EMBL" id="KM101117">
    <property type="protein sequence ID" value="AIK68815.1"/>
    <property type="molecule type" value="Genomic_DNA"/>
</dbReference>
<reference evidence="1 2" key="1">
    <citation type="submission" date="2014-06" db="EMBL/GenBank/DDBJ databases">
        <authorList>
            <person name="Pfaffle P.K."/>
            <person name="Tobiason D.M."/>
            <person name="Arnold K."/>
            <person name="Ash A."/>
            <person name="Austin Q."/>
            <person name="Brahm K."/>
            <person name="Carberry B."/>
            <person name="Grant J."/>
            <person name="Leckie K."/>
            <person name="Meder A."/>
            <person name="Newsom A."/>
            <person name="Reinecke M."/>
            <person name="Rognrud K."/>
            <person name="Serrano M.G."/>
            <person name="Buck G."/>
            <person name="Lee V."/>
            <person name="Wang Y."/>
            <person name="Carvalho R."/>
            <person name="Voegtly L."/>
            <person name="Shi R."/>
            <person name="Duckworth R."/>
            <person name="Johnson A."/>
            <person name="Loviza R."/>
            <person name="Walstead R."/>
            <person name="Shah Z."/>
            <person name="Kiflezghi M."/>
            <person name="Wade K."/>
            <person name="Anders K.R."/>
            <person name="Braun M.A."/>
            <person name="Delesalle V.A."/>
            <person name="Hughes L.E."/>
            <person name="Ware V.C."/>
            <person name="Bradley K.W."/>
            <person name="Barker L.P."/>
            <person name="Asai D.J."/>
            <person name="Bowman C.A."/>
            <person name="Russell D.A."/>
            <person name="Pope W.H."/>
            <person name="Jacobs-Sera D."/>
            <person name="Hendrix R.W."/>
            <person name="Hatfull G.F."/>
        </authorList>
    </citation>
    <scope>NUCLEOTIDE SEQUENCE [LARGE SCALE GENOMIC DNA]</scope>
</reference>
<evidence type="ECO:0000313" key="2">
    <source>
        <dbReference type="Proteomes" id="UP000230449"/>
    </source>
</evidence>
<protein>
    <submittedName>
        <fullName evidence="1">Uncharacterized protein</fullName>
    </submittedName>
</protein>
<accession>A0A076YLK6</accession>
<sequence length="121" mass="13251">MGHGAPYTAVISLSVMAAHHWRTIRTRLLNNGIDNLMQLTSMHALLDAVEAIVLEAIVADAVKPEQAKHKRDQFLDALYAPTTPEAKKLNGDGYKPPPSEFAVPEQVEADFDAFARMVAGR</sequence>
<gene>
    <name evidence="1" type="ORF">PBI_LIZLEMON_41</name>
</gene>
<organism evidence="1 2">
    <name type="scientific">Mycobacterium phage LizLemon</name>
    <dbReference type="NCBI Taxonomy" id="1527533"/>
    <lineage>
        <taxon>Viruses</taxon>
        <taxon>Duplodnaviria</taxon>
        <taxon>Heunggongvirae</taxon>
        <taxon>Uroviricota</taxon>
        <taxon>Caudoviricetes</taxon>
        <taxon>Bclasvirinae</taxon>
        <taxon>Rosebushvirus</taxon>
        <taxon>Rosebushvirus rosebush</taxon>
    </lineage>
</organism>